<dbReference type="GO" id="GO:0006783">
    <property type="term" value="P:heme biosynthetic process"/>
    <property type="evidence" value="ECO:0007669"/>
    <property type="project" value="TreeGrafter"/>
</dbReference>
<dbReference type="InterPro" id="IPR013785">
    <property type="entry name" value="Aldolase_TIM"/>
</dbReference>
<dbReference type="InterPro" id="IPR006638">
    <property type="entry name" value="Elp3/MiaA/NifB-like_rSAM"/>
</dbReference>
<dbReference type="GO" id="GO:0003824">
    <property type="term" value="F:catalytic activity"/>
    <property type="evidence" value="ECO:0007669"/>
    <property type="project" value="InterPro"/>
</dbReference>
<keyword evidence="2" id="KW-0949">S-adenosyl-L-methionine</keyword>
<evidence type="ECO:0000259" key="6">
    <source>
        <dbReference type="PROSITE" id="PS51918"/>
    </source>
</evidence>
<evidence type="ECO:0000256" key="5">
    <source>
        <dbReference type="ARBA" id="ARBA00023014"/>
    </source>
</evidence>
<dbReference type="Pfam" id="PF04055">
    <property type="entry name" value="Radical_SAM"/>
    <property type="match status" value="1"/>
</dbReference>
<name>A0A6G1TZF8_9BACT</name>
<dbReference type="AlphaFoldDB" id="A0A6G1TZF8"/>
<evidence type="ECO:0000256" key="2">
    <source>
        <dbReference type="ARBA" id="ARBA00022691"/>
    </source>
</evidence>
<dbReference type="GO" id="GO:0046872">
    <property type="term" value="F:metal ion binding"/>
    <property type="evidence" value="ECO:0007669"/>
    <property type="project" value="UniProtKB-KW"/>
</dbReference>
<dbReference type="GO" id="GO:0051536">
    <property type="term" value="F:iron-sulfur cluster binding"/>
    <property type="evidence" value="ECO:0007669"/>
    <property type="project" value="UniProtKB-KW"/>
</dbReference>
<dbReference type="PANTHER" id="PTHR11228:SF7">
    <property type="entry name" value="PQQA PEPTIDE CYCLASE"/>
    <property type="match status" value="1"/>
</dbReference>
<evidence type="ECO:0000256" key="3">
    <source>
        <dbReference type="ARBA" id="ARBA00022723"/>
    </source>
</evidence>
<comment type="caution">
    <text evidence="7">The sequence shown here is derived from an EMBL/GenBank/DDBJ whole genome shotgun (WGS) entry which is preliminary data.</text>
</comment>
<dbReference type="RefSeq" id="WP_153122230.1">
    <property type="nucleotide sequence ID" value="NZ_CP137557.1"/>
</dbReference>
<dbReference type="CDD" id="cd01335">
    <property type="entry name" value="Radical_SAM"/>
    <property type="match status" value="1"/>
</dbReference>
<dbReference type="InterPro" id="IPR050377">
    <property type="entry name" value="Radical_SAM_PqqE_MftC-like"/>
</dbReference>
<sequence length="487" mass="55893">MNYIRLNPQYIIRNEKCCSYIVKLEQQVDNDVQGNSGNIFVVPPVVGFIISEIGKNTTTISLQKISLSLGIDIAKIEYFVNNLIGKNESRFTYKYQTFVIPAHLLVYSMLPDERKYYFEQGYSPFDKFINKRPTVPFNVSIMVTTACNTNCIYCYAKRSKNLSMPLQKIERIIDECHKIGVSNIALTGGDIFARKDWKELLGYTLNKGYYPFLSTKTPLTEDDVKLLKGIGIDKMQFSLDSIDGGIIQVMVGGSKAYVEKVKKMFLYCQQNGVSLNVRSVITIHNGTVENFKELYDFLSQFENIIDWVITPAFYSEFKEEYKDYTPRNEQLASISSYVDAQKKHFPIFLNKINKCGYQLKRFKTVNEFVSNNQICHAGNYMLSILTTGICTPCEMLYDNPDFVLGNIYNFPLKTIWNSPKALEICTFSQIEKRDTNSPCKHCKVIDICRKSINRRVCFVDISKTLGKGYFDYPDPRCPNSTVTGYIL</sequence>
<reference evidence="7 8" key="1">
    <citation type="submission" date="2019-09" db="EMBL/GenBank/DDBJ databases">
        <title>Distinct polysaccharide growth profiles of human intestinal Prevotella copri isolates.</title>
        <authorList>
            <person name="Fehlner-Peach H."/>
            <person name="Magnabosco C."/>
            <person name="Raghavan V."/>
            <person name="Scher J.U."/>
            <person name="Tett A."/>
            <person name="Cox L.M."/>
            <person name="Gottsegen C."/>
            <person name="Watters A."/>
            <person name="Wiltshire- Gordon J.D."/>
            <person name="Segata N."/>
            <person name="Bonneau R."/>
            <person name="Littman D.R."/>
        </authorList>
    </citation>
    <scope>NUCLEOTIDE SEQUENCE [LARGE SCALE GENOMIC DNA]</scope>
    <source>
        <strain evidence="8">iA622</strain>
    </source>
</reference>
<evidence type="ECO:0000256" key="4">
    <source>
        <dbReference type="ARBA" id="ARBA00023004"/>
    </source>
</evidence>
<comment type="cofactor">
    <cofactor evidence="1">
        <name>[4Fe-4S] cluster</name>
        <dbReference type="ChEBI" id="CHEBI:49883"/>
    </cofactor>
</comment>
<dbReference type="OrthoDB" id="9782387at2"/>
<dbReference type="Pfam" id="PF13186">
    <property type="entry name" value="SPASM"/>
    <property type="match status" value="1"/>
</dbReference>
<dbReference type="InterPro" id="IPR058240">
    <property type="entry name" value="rSAM_sf"/>
</dbReference>
<evidence type="ECO:0000313" key="8">
    <source>
        <dbReference type="Proteomes" id="UP000480425"/>
    </source>
</evidence>
<keyword evidence="4" id="KW-0408">Iron</keyword>
<dbReference type="InterPro" id="IPR023885">
    <property type="entry name" value="4Fe4S-binding_SPASM_dom"/>
</dbReference>
<dbReference type="NCBIfam" id="TIGR04085">
    <property type="entry name" value="rSAM_more_4Fe4S"/>
    <property type="match status" value="1"/>
</dbReference>
<dbReference type="SFLD" id="SFLDS00029">
    <property type="entry name" value="Radical_SAM"/>
    <property type="match status" value="1"/>
</dbReference>
<gene>
    <name evidence="7" type="ORF">F7D73_03015</name>
</gene>
<feature type="domain" description="Radical SAM core" evidence="6">
    <location>
        <begin position="133"/>
        <end position="347"/>
    </location>
</feature>
<evidence type="ECO:0000256" key="1">
    <source>
        <dbReference type="ARBA" id="ARBA00001966"/>
    </source>
</evidence>
<dbReference type="PROSITE" id="PS51918">
    <property type="entry name" value="RADICAL_SAM"/>
    <property type="match status" value="1"/>
</dbReference>
<organism evidence="7 8">
    <name type="scientific">Segatella copri</name>
    <dbReference type="NCBI Taxonomy" id="165179"/>
    <lineage>
        <taxon>Bacteria</taxon>
        <taxon>Pseudomonadati</taxon>
        <taxon>Bacteroidota</taxon>
        <taxon>Bacteroidia</taxon>
        <taxon>Bacteroidales</taxon>
        <taxon>Prevotellaceae</taxon>
        <taxon>Segatella</taxon>
    </lineage>
</organism>
<keyword evidence="5" id="KW-0411">Iron-sulfur</keyword>
<protein>
    <submittedName>
        <fullName evidence="7">Radical SAM protein</fullName>
    </submittedName>
</protein>
<keyword evidence="3" id="KW-0479">Metal-binding</keyword>
<accession>A0A6G1TZF8</accession>
<proteinExistence type="predicted"/>
<dbReference type="SFLD" id="SFLDG01386">
    <property type="entry name" value="main_SPASM_domain-containing"/>
    <property type="match status" value="1"/>
</dbReference>
<dbReference type="Gene3D" id="3.20.20.70">
    <property type="entry name" value="Aldolase class I"/>
    <property type="match status" value="1"/>
</dbReference>
<evidence type="ECO:0000313" key="7">
    <source>
        <dbReference type="EMBL" id="MQN79948.1"/>
    </source>
</evidence>
<dbReference type="PANTHER" id="PTHR11228">
    <property type="entry name" value="RADICAL SAM DOMAIN PROTEIN"/>
    <property type="match status" value="1"/>
</dbReference>
<dbReference type="SMART" id="SM00729">
    <property type="entry name" value="Elp3"/>
    <property type="match status" value="1"/>
</dbReference>
<dbReference type="SUPFAM" id="SSF102114">
    <property type="entry name" value="Radical SAM enzymes"/>
    <property type="match status" value="1"/>
</dbReference>
<dbReference type="CDD" id="cd21109">
    <property type="entry name" value="SPASM"/>
    <property type="match status" value="1"/>
</dbReference>
<dbReference type="SFLD" id="SFLDG01067">
    <property type="entry name" value="SPASM/twitch_domain_containing"/>
    <property type="match status" value="1"/>
</dbReference>
<dbReference type="EMBL" id="VZCB01000025">
    <property type="protein sequence ID" value="MQN79948.1"/>
    <property type="molecule type" value="Genomic_DNA"/>
</dbReference>
<dbReference type="Proteomes" id="UP000480425">
    <property type="component" value="Unassembled WGS sequence"/>
</dbReference>
<dbReference type="InterPro" id="IPR007197">
    <property type="entry name" value="rSAM"/>
</dbReference>